<comment type="caution">
    <text evidence="8">The sequence shown here is derived from an EMBL/GenBank/DDBJ whole genome shotgun (WGS) entry which is preliminary data.</text>
</comment>
<feature type="compositionally biased region" description="Basic and acidic residues" evidence="5">
    <location>
        <begin position="382"/>
        <end position="394"/>
    </location>
</feature>
<dbReference type="CDD" id="cd14014">
    <property type="entry name" value="STKc_PknB_like"/>
    <property type="match status" value="1"/>
</dbReference>
<dbReference type="InterPro" id="IPR011009">
    <property type="entry name" value="Kinase-like_dom_sf"/>
</dbReference>
<evidence type="ECO:0000256" key="6">
    <source>
        <dbReference type="SAM" id="Phobius"/>
    </source>
</evidence>
<accession>A0A2V3DSG0</accession>
<name>A0A2V3DSG0_9MICC</name>
<evidence type="ECO:0000256" key="3">
    <source>
        <dbReference type="ARBA" id="ARBA00022777"/>
    </source>
</evidence>
<evidence type="ECO:0000256" key="5">
    <source>
        <dbReference type="SAM" id="MobiDB-lite"/>
    </source>
</evidence>
<dbReference type="Proteomes" id="UP000246303">
    <property type="component" value="Unassembled WGS sequence"/>
</dbReference>
<protein>
    <recommendedName>
        <fullName evidence="7">Protein kinase domain-containing protein</fullName>
    </recommendedName>
</protein>
<feature type="region of interest" description="Disordered" evidence="5">
    <location>
        <begin position="363"/>
        <end position="394"/>
    </location>
</feature>
<feature type="transmembrane region" description="Helical" evidence="6">
    <location>
        <begin position="402"/>
        <end position="423"/>
    </location>
</feature>
<dbReference type="RefSeq" id="WP_110106068.1">
    <property type="nucleotide sequence ID" value="NZ_JACBZZ010000001.1"/>
</dbReference>
<keyword evidence="6" id="KW-0812">Transmembrane</keyword>
<reference evidence="8 9" key="1">
    <citation type="submission" date="2018-05" db="EMBL/GenBank/DDBJ databases">
        <title>Genetic diversity of glacier-inhabiting Cryobacterium bacteria in China and description of Cryobacterium mengkeensis sp. nov. and Arthrobacter glacialis sp. nov.</title>
        <authorList>
            <person name="Liu Q."/>
            <person name="Xin Y.-H."/>
        </authorList>
    </citation>
    <scope>NUCLEOTIDE SEQUENCE [LARGE SCALE GENOMIC DNA]</scope>
    <source>
        <strain evidence="8 9">GP3</strain>
    </source>
</reference>
<dbReference type="PANTHER" id="PTHR44329:SF288">
    <property type="entry name" value="MITOGEN-ACTIVATED PROTEIN KINASE KINASE KINASE 20"/>
    <property type="match status" value="1"/>
</dbReference>
<dbReference type="Pfam" id="PF00069">
    <property type="entry name" value="Pkinase"/>
    <property type="match status" value="1"/>
</dbReference>
<evidence type="ECO:0000256" key="1">
    <source>
        <dbReference type="ARBA" id="ARBA00022679"/>
    </source>
</evidence>
<proteinExistence type="predicted"/>
<evidence type="ECO:0000256" key="2">
    <source>
        <dbReference type="ARBA" id="ARBA00022741"/>
    </source>
</evidence>
<evidence type="ECO:0000259" key="7">
    <source>
        <dbReference type="PROSITE" id="PS50011"/>
    </source>
</evidence>
<keyword evidence="1" id="KW-0808">Transferase</keyword>
<dbReference type="InterPro" id="IPR051681">
    <property type="entry name" value="Ser/Thr_Kinases-Pseudokinases"/>
</dbReference>
<dbReference type="AlphaFoldDB" id="A0A2V3DSG0"/>
<evidence type="ECO:0000313" key="8">
    <source>
        <dbReference type="EMBL" id="PXA65458.1"/>
    </source>
</evidence>
<feature type="compositionally biased region" description="Basic residues" evidence="5">
    <location>
        <begin position="370"/>
        <end position="381"/>
    </location>
</feature>
<organism evidence="8 9">
    <name type="scientific">Arthrobacter psychrochitiniphilus</name>
    <dbReference type="NCBI Taxonomy" id="291045"/>
    <lineage>
        <taxon>Bacteria</taxon>
        <taxon>Bacillati</taxon>
        <taxon>Actinomycetota</taxon>
        <taxon>Actinomycetes</taxon>
        <taxon>Micrococcales</taxon>
        <taxon>Micrococcaceae</taxon>
        <taxon>Arthrobacter</taxon>
    </lineage>
</organism>
<dbReference type="GO" id="GO:0004674">
    <property type="term" value="F:protein serine/threonine kinase activity"/>
    <property type="evidence" value="ECO:0007669"/>
    <property type="project" value="TreeGrafter"/>
</dbReference>
<gene>
    <name evidence="8" type="ORF">CVS29_09370</name>
</gene>
<evidence type="ECO:0000313" key="9">
    <source>
        <dbReference type="Proteomes" id="UP000246303"/>
    </source>
</evidence>
<dbReference type="EMBL" id="QHLZ01000005">
    <property type="protein sequence ID" value="PXA65458.1"/>
    <property type="molecule type" value="Genomic_DNA"/>
</dbReference>
<sequence>MDISANSVRTSRPPRLSGFDPVRCLGQGSQGQVWLMAPQDGSKHVAAKFLVPAPGSLAVSQRVDPHRHNESQVTREWGLLAQFRHEHLIPVAGLVTDQDGSLVLIMEYAAGGSLAQIVHARGVLSVGEAVTILTPMGQVLDFLHERGAVHGDISSGNVLLSASGKPYLADFGVSRVLGDTVETPSGTAGFYCPSDTRRDTASDVYALAAVGWFVLTGYTPPLTRGRAPLSSLVRDVPRELVAALEAGLQEDPRQRPTAAALAQAVFRSARAEALILAHAVHPSVLPELPTRHSVLVKPKRRRKVRSHGRSWFMGGIRNGGAEVAPLKKASWFRRHRKIKGLAPLWGSGERVPRPAKNPVARLEVGADGQRHRRAVHRRQGRRRDGPARQGRRDRVGTRASNLRLWLIALLVMGVLLFGVAVSVGGRLQGDLRTPGTNQTPRDQDAPAAEAVEKAPVWARALPPQIRLGLMSTAAADALPALAWVRSYALSNTDETLLSHINAANSPALAADVAIVEALEAEGHVFTGLEFTVEKVHHTPAGGSVTGGDVAKDAIATVQATIITSAFAEQDSTGALVHNYPKERRQELRFVLTRADSRWTIQEILNAAPTPQ</sequence>
<dbReference type="SUPFAM" id="SSF56112">
    <property type="entry name" value="Protein kinase-like (PK-like)"/>
    <property type="match status" value="1"/>
</dbReference>
<evidence type="ECO:0000256" key="4">
    <source>
        <dbReference type="ARBA" id="ARBA00022840"/>
    </source>
</evidence>
<dbReference type="PROSITE" id="PS50011">
    <property type="entry name" value="PROTEIN_KINASE_DOM"/>
    <property type="match status" value="1"/>
</dbReference>
<feature type="region of interest" description="Disordered" evidence="5">
    <location>
        <begin position="430"/>
        <end position="449"/>
    </location>
</feature>
<feature type="domain" description="Protein kinase" evidence="7">
    <location>
        <begin position="19"/>
        <end position="284"/>
    </location>
</feature>
<dbReference type="GO" id="GO:0005524">
    <property type="term" value="F:ATP binding"/>
    <property type="evidence" value="ECO:0007669"/>
    <property type="project" value="UniProtKB-KW"/>
</dbReference>
<keyword evidence="2" id="KW-0547">Nucleotide-binding</keyword>
<dbReference type="Gene3D" id="1.10.510.10">
    <property type="entry name" value="Transferase(Phosphotransferase) domain 1"/>
    <property type="match status" value="1"/>
</dbReference>
<dbReference type="PANTHER" id="PTHR44329">
    <property type="entry name" value="SERINE/THREONINE-PROTEIN KINASE TNNI3K-RELATED"/>
    <property type="match status" value="1"/>
</dbReference>
<keyword evidence="9" id="KW-1185">Reference proteome</keyword>
<keyword evidence="3" id="KW-0418">Kinase</keyword>
<keyword evidence="6" id="KW-0472">Membrane</keyword>
<dbReference type="OrthoDB" id="3778994at2"/>
<keyword evidence="4" id="KW-0067">ATP-binding</keyword>
<keyword evidence="6" id="KW-1133">Transmembrane helix</keyword>
<dbReference type="InterPro" id="IPR000719">
    <property type="entry name" value="Prot_kinase_dom"/>
</dbReference>